<dbReference type="GO" id="GO:0004064">
    <property type="term" value="F:arylesterase activity"/>
    <property type="evidence" value="ECO:0007669"/>
    <property type="project" value="UniProtKB-UniRule"/>
</dbReference>
<dbReference type="Pfam" id="PF01731">
    <property type="entry name" value="Arylesterase"/>
    <property type="match status" value="1"/>
</dbReference>
<feature type="binding site" evidence="6">
    <location>
        <position position="250"/>
    </location>
    <ligand>
        <name>Ca(2+)</name>
        <dbReference type="ChEBI" id="CHEBI:29108"/>
        <label>1</label>
        <note>catalytic</note>
    </ligand>
</feature>
<feature type="binding site" evidence="6">
    <location>
        <position position="204"/>
    </location>
    <ligand>
        <name>Ca(2+)</name>
        <dbReference type="ChEBI" id="CHEBI:29108"/>
        <label>1</label>
        <note>catalytic</note>
    </ligand>
</feature>
<proteinExistence type="inferred from homology"/>
<feature type="binding site" evidence="6">
    <location>
        <position position="251"/>
    </location>
    <ligand>
        <name>Ca(2+)</name>
        <dbReference type="ChEBI" id="CHEBI:29108"/>
        <label>1</label>
        <note>catalytic</note>
    </ligand>
</feature>
<dbReference type="InterPro" id="IPR011042">
    <property type="entry name" value="6-blade_b-propeller_TolB-like"/>
</dbReference>
<sequence>MNYHFKKHYPGNCRQVSGIDFGSEDMDVSEDGLAFITSGFDFPPNSPYFHAYLVEKKIKGGIFLFDFKKPKLGARPINIRPSKNFDPETFQPHGINMLEDKVKGNHLLYVVNHVKEGKDRVEKFRFIPGSNELEHIRFFTDSAFCILNDVALTGEDQFYVSNYLYFHSYFLSLFEHLLPLSLGGLLFVDAENVTEVVKHLHGPNGVTLSKDKKFLYVAFPLKHSMQVYQTQSDNGLKLIQDIPEVHTSIDNFQFSSSGDALLAGAHPIPYKILLHNKDPHSKAPSSASIISVSSKRIP</sequence>
<organism evidence="9 10">
    <name type="scientific">Elysia crispata</name>
    <name type="common">lettuce slug</name>
    <dbReference type="NCBI Taxonomy" id="231223"/>
    <lineage>
        <taxon>Eukaryota</taxon>
        <taxon>Metazoa</taxon>
        <taxon>Spiralia</taxon>
        <taxon>Lophotrochozoa</taxon>
        <taxon>Mollusca</taxon>
        <taxon>Gastropoda</taxon>
        <taxon>Heterobranchia</taxon>
        <taxon>Euthyneura</taxon>
        <taxon>Panpulmonata</taxon>
        <taxon>Sacoglossa</taxon>
        <taxon>Placobranchoidea</taxon>
        <taxon>Plakobranchidae</taxon>
        <taxon>Elysia</taxon>
    </lineage>
</organism>
<dbReference type="SUPFAM" id="SSF63829">
    <property type="entry name" value="Calcium-dependent phosphotriesterase"/>
    <property type="match status" value="1"/>
</dbReference>
<dbReference type="GO" id="GO:0046872">
    <property type="term" value="F:metal ion binding"/>
    <property type="evidence" value="ECO:0007669"/>
    <property type="project" value="UniProtKB-KW"/>
</dbReference>
<comment type="caution">
    <text evidence="9">The sequence shown here is derived from an EMBL/GenBank/DDBJ whole genome shotgun (WGS) entry which is preliminary data.</text>
</comment>
<feature type="binding site" evidence="6">
    <location>
        <position position="24"/>
    </location>
    <ligand>
        <name>Ca(2+)</name>
        <dbReference type="ChEBI" id="CHEBI:29108"/>
        <label>1</label>
        <note>catalytic</note>
    </ligand>
</feature>
<feature type="binding site" evidence="6">
    <location>
        <position position="95"/>
    </location>
    <ligand>
        <name>Ca(2+)</name>
        <dbReference type="ChEBI" id="CHEBI:29108"/>
        <label>1</label>
        <note>catalytic</note>
    </ligand>
</feature>
<evidence type="ECO:0000313" key="9">
    <source>
        <dbReference type="EMBL" id="KAK3773552.1"/>
    </source>
</evidence>
<dbReference type="EC" id="3.1.1.2" evidence="7"/>
<dbReference type="Gene3D" id="2.120.10.30">
    <property type="entry name" value="TolB, C-terminal domain"/>
    <property type="match status" value="1"/>
</dbReference>
<name>A0AAE1DK92_9GAST</name>
<comment type="catalytic activity">
    <reaction evidence="7">
        <text>a phenyl acetate + H2O = a phenol + acetate + H(+)</text>
        <dbReference type="Rhea" id="RHEA:17309"/>
        <dbReference type="ChEBI" id="CHEBI:15377"/>
        <dbReference type="ChEBI" id="CHEBI:15378"/>
        <dbReference type="ChEBI" id="CHEBI:30089"/>
        <dbReference type="ChEBI" id="CHEBI:33853"/>
        <dbReference type="ChEBI" id="CHEBI:140310"/>
        <dbReference type="EC" id="3.1.1.2"/>
    </reaction>
</comment>
<accession>A0AAE1DK92</accession>
<evidence type="ECO:0000313" key="10">
    <source>
        <dbReference type="Proteomes" id="UP001283361"/>
    </source>
</evidence>
<dbReference type="PRINTS" id="PR01785">
    <property type="entry name" value="PARAOXONASE"/>
</dbReference>
<comment type="cofactor">
    <cofactor evidence="6 7">
        <name>Ca(2+)</name>
        <dbReference type="ChEBI" id="CHEBI:29108"/>
    </cofactor>
    <text evidence="6 7">Binds 2 calcium ions per subunit.</text>
</comment>
<feature type="region of interest" description="Disordered" evidence="8">
    <location>
        <begin position="279"/>
        <end position="298"/>
    </location>
</feature>
<keyword evidence="2 7" id="KW-0378">Hydrolase</keyword>
<dbReference type="InterPro" id="IPR002640">
    <property type="entry name" value="Arylesterase"/>
</dbReference>
<evidence type="ECO:0000256" key="7">
    <source>
        <dbReference type="RuleBase" id="RU368025"/>
    </source>
</evidence>
<keyword evidence="6 7" id="KW-0106">Calcium</keyword>
<dbReference type="PANTHER" id="PTHR11799:SF12">
    <property type="entry name" value="PARAOXONASE-RELATED"/>
    <property type="match status" value="1"/>
</dbReference>
<keyword evidence="10" id="KW-1185">Reference proteome</keyword>
<dbReference type="PANTHER" id="PTHR11799">
    <property type="entry name" value="PARAOXONASE"/>
    <property type="match status" value="1"/>
</dbReference>
<feature type="binding site" evidence="6">
    <location>
        <position position="25"/>
    </location>
    <ligand>
        <name>Ca(2+)</name>
        <dbReference type="ChEBI" id="CHEBI:29108"/>
        <label>1</label>
        <note>catalytic</note>
    </ligand>
</feature>
<evidence type="ECO:0000256" key="5">
    <source>
        <dbReference type="PIRSR" id="PIRSR602640-1"/>
    </source>
</evidence>
<feature type="active site" description="Proton acceptor" evidence="5">
    <location>
        <position position="93"/>
    </location>
</feature>
<evidence type="ECO:0000256" key="3">
    <source>
        <dbReference type="ARBA" id="ARBA00023157"/>
    </source>
</evidence>
<dbReference type="EMBL" id="JAWDGP010003531">
    <property type="protein sequence ID" value="KAK3773552.1"/>
    <property type="molecule type" value="Genomic_DNA"/>
</dbReference>
<gene>
    <name evidence="9" type="ORF">RRG08_022263</name>
</gene>
<dbReference type="InterPro" id="IPR051288">
    <property type="entry name" value="Serum_paraoxonase/arylesterase"/>
</dbReference>
<evidence type="ECO:0000256" key="4">
    <source>
        <dbReference type="ARBA" id="ARBA00023180"/>
    </source>
</evidence>
<evidence type="ECO:0000256" key="2">
    <source>
        <dbReference type="ARBA" id="ARBA00022801"/>
    </source>
</evidence>
<evidence type="ECO:0000256" key="6">
    <source>
        <dbReference type="PIRSR" id="PIRSR602640-2"/>
    </source>
</evidence>
<feature type="binding site" evidence="6">
    <location>
        <position position="149"/>
    </location>
    <ligand>
        <name>Ca(2+)</name>
        <dbReference type="ChEBI" id="CHEBI:29108"/>
        <label>1</label>
        <note>catalytic</note>
    </ligand>
</feature>
<reference evidence="9" key="1">
    <citation type="journal article" date="2023" name="G3 (Bethesda)">
        <title>A reference genome for the long-term kleptoplast-retaining sea slug Elysia crispata morphotype clarki.</title>
        <authorList>
            <person name="Eastman K.E."/>
            <person name="Pendleton A.L."/>
            <person name="Shaikh M.A."/>
            <person name="Suttiyut T."/>
            <person name="Ogas R."/>
            <person name="Tomko P."/>
            <person name="Gavelis G."/>
            <person name="Widhalm J.R."/>
            <person name="Wisecaver J.H."/>
        </authorList>
    </citation>
    <scope>NUCLEOTIDE SEQUENCE</scope>
    <source>
        <strain evidence="9">ECLA1</strain>
    </source>
</reference>
<keyword evidence="6 7" id="KW-0479">Metal-binding</keyword>
<dbReference type="Proteomes" id="UP001283361">
    <property type="component" value="Unassembled WGS sequence"/>
</dbReference>
<comment type="similarity">
    <text evidence="1 7">Belongs to the paraoxonase family.</text>
</comment>
<dbReference type="AlphaFoldDB" id="A0AAE1DK92"/>
<evidence type="ECO:0000256" key="1">
    <source>
        <dbReference type="ARBA" id="ARBA00008595"/>
    </source>
</evidence>
<keyword evidence="3 7" id="KW-1015">Disulfide bond</keyword>
<feature type="binding site" evidence="6">
    <location>
        <position position="148"/>
    </location>
    <ligand>
        <name>Ca(2+)</name>
        <dbReference type="ChEBI" id="CHEBI:29108"/>
        <label>1</label>
        <note>catalytic</note>
    </ligand>
</feature>
<evidence type="ECO:0000256" key="8">
    <source>
        <dbReference type="SAM" id="MobiDB-lite"/>
    </source>
</evidence>
<feature type="compositionally biased region" description="Low complexity" evidence="8">
    <location>
        <begin position="282"/>
        <end position="298"/>
    </location>
</feature>
<protein>
    <recommendedName>
        <fullName evidence="7">Paraoxonase</fullName>
        <ecNumber evidence="7">3.1.1.2</ecNumber>
    </recommendedName>
</protein>
<keyword evidence="4 7" id="KW-0325">Glycoprotein</keyword>